<keyword evidence="2" id="KW-1185">Reference proteome</keyword>
<evidence type="ECO:0000313" key="2">
    <source>
        <dbReference type="Proteomes" id="UP001055072"/>
    </source>
</evidence>
<proteinExistence type="predicted"/>
<sequence>MGCKSVGSFRGDGGTNRQRMLKRLMTVSFDPLPLPLMNETHLGESMEMSGRPPLSNTQYVILPLLAMALVVALRPSWPIRVGAVVLHVLWALDGTKYSAGGGYEDYLKGCFLGATSLMALYNLVLTDPMIEWRDKSRPNVLGANLPLWERINWIFCAACNNRGLGWSFEVPYVPPLPSYERLPFLKRRTYQLLWNVLLVDIAQTYQRINPVFSPGSTASMWSQGLAFGYLNLLARLITAWGMFNIPYDWLSLACVATGIHEPKDWPDTFGNWSDAYTVRRFWSRSWHQRLRRVSSIQSSSLFFEPDLA</sequence>
<comment type="caution">
    <text evidence="1">The sequence shown here is derived from an EMBL/GenBank/DDBJ whole genome shotgun (WGS) entry which is preliminary data.</text>
</comment>
<accession>A0ACB8UFM8</accession>
<evidence type="ECO:0000313" key="1">
    <source>
        <dbReference type="EMBL" id="KAI0093148.1"/>
    </source>
</evidence>
<protein>
    <submittedName>
        <fullName evidence="1">Uncharacterized protein</fullName>
    </submittedName>
</protein>
<name>A0ACB8UFM8_9APHY</name>
<reference evidence="1" key="1">
    <citation type="journal article" date="2021" name="Environ. Microbiol.">
        <title>Gene family expansions and transcriptome signatures uncover fungal adaptations to wood decay.</title>
        <authorList>
            <person name="Hage H."/>
            <person name="Miyauchi S."/>
            <person name="Viragh M."/>
            <person name="Drula E."/>
            <person name="Min B."/>
            <person name="Chaduli D."/>
            <person name="Navarro D."/>
            <person name="Favel A."/>
            <person name="Norest M."/>
            <person name="Lesage-Meessen L."/>
            <person name="Balint B."/>
            <person name="Merenyi Z."/>
            <person name="de Eugenio L."/>
            <person name="Morin E."/>
            <person name="Martinez A.T."/>
            <person name="Baldrian P."/>
            <person name="Stursova M."/>
            <person name="Martinez M.J."/>
            <person name="Novotny C."/>
            <person name="Magnuson J.K."/>
            <person name="Spatafora J.W."/>
            <person name="Maurice S."/>
            <person name="Pangilinan J."/>
            <person name="Andreopoulos W."/>
            <person name="LaButti K."/>
            <person name="Hundley H."/>
            <person name="Na H."/>
            <person name="Kuo A."/>
            <person name="Barry K."/>
            <person name="Lipzen A."/>
            <person name="Henrissat B."/>
            <person name="Riley R."/>
            <person name="Ahrendt S."/>
            <person name="Nagy L.G."/>
            <person name="Grigoriev I.V."/>
            <person name="Martin F."/>
            <person name="Rosso M.N."/>
        </authorList>
    </citation>
    <scope>NUCLEOTIDE SEQUENCE</scope>
    <source>
        <strain evidence="1">CBS 384.51</strain>
    </source>
</reference>
<organism evidence="1 2">
    <name type="scientific">Irpex rosettiformis</name>
    <dbReference type="NCBI Taxonomy" id="378272"/>
    <lineage>
        <taxon>Eukaryota</taxon>
        <taxon>Fungi</taxon>
        <taxon>Dikarya</taxon>
        <taxon>Basidiomycota</taxon>
        <taxon>Agaricomycotina</taxon>
        <taxon>Agaricomycetes</taxon>
        <taxon>Polyporales</taxon>
        <taxon>Irpicaceae</taxon>
        <taxon>Irpex</taxon>
    </lineage>
</organism>
<dbReference type="EMBL" id="MU274902">
    <property type="protein sequence ID" value="KAI0093148.1"/>
    <property type="molecule type" value="Genomic_DNA"/>
</dbReference>
<gene>
    <name evidence="1" type="ORF">BDY19DRAFT_410980</name>
</gene>
<dbReference type="Proteomes" id="UP001055072">
    <property type="component" value="Unassembled WGS sequence"/>
</dbReference>